<proteinExistence type="predicted"/>
<dbReference type="EMBL" id="JAQQXP010000001">
    <property type="protein sequence ID" value="MDC8830266.1"/>
    <property type="molecule type" value="Genomic_DNA"/>
</dbReference>
<dbReference type="PRINTS" id="PR00038">
    <property type="entry name" value="HTHLUXR"/>
</dbReference>
<keyword evidence="3" id="KW-0804">Transcription</keyword>
<keyword evidence="6" id="KW-1185">Reference proteome</keyword>
<sequence>MQSSQFPSLFQAKSLEVINNLIEVSGSGFFLVQPDMQHSCAYLSNTPTEIEKAYTSFYFTLDPLNPSNFKDSDVRIVTLDSQIPQHELLASRYYQEFMQPYRHRYVADIFLRNARQEIIAVISLLREKHLEDFSARDIELLEAIHGFLEYTLNMVYLPKRENERSALQQHYGLTDRELDVVELLISGASNKEIARRINMGIATLKTHLHHIYRKASVQSRTELTAQIMAEL</sequence>
<comment type="caution">
    <text evidence="5">The sequence shown here is derived from an EMBL/GenBank/DDBJ whole genome shotgun (WGS) entry which is preliminary data.</text>
</comment>
<accession>A0ABT5KZS0</accession>
<gene>
    <name evidence="5" type="ORF">OIK42_05760</name>
</gene>
<dbReference type="PANTHER" id="PTHR44688">
    <property type="entry name" value="DNA-BINDING TRANSCRIPTIONAL ACTIVATOR DEVR_DOSR"/>
    <property type="match status" value="1"/>
</dbReference>
<dbReference type="SUPFAM" id="SSF46894">
    <property type="entry name" value="C-terminal effector domain of the bipartite response regulators"/>
    <property type="match status" value="1"/>
</dbReference>
<reference evidence="5 6" key="1">
    <citation type="submission" date="2022-10" db="EMBL/GenBank/DDBJ databases">
        <title>Alteromonas sp. chi3 Genome sequencing.</title>
        <authorList>
            <person name="Park S."/>
        </authorList>
    </citation>
    <scope>NUCLEOTIDE SEQUENCE [LARGE SCALE GENOMIC DNA]</scope>
    <source>
        <strain evidence="6">chi3</strain>
    </source>
</reference>
<evidence type="ECO:0000256" key="3">
    <source>
        <dbReference type="ARBA" id="ARBA00023163"/>
    </source>
</evidence>
<keyword evidence="1" id="KW-0805">Transcription regulation</keyword>
<evidence type="ECO:0000256" key="2">
    <source>
        <dbReference type="ARBA" id="ARBA00023125"/>
    </source>
</evidence>
<dbReference type="CDD" id="cd06170">
    <property type="entry name" value="LuxR_C_like"/>
    <property type="match status" value="1"/>
</dbReference>
<dbReference type="SMART" id="SM00421">
    <property type="entry name" value="HTH_LUXR"/>
    <property type="match status" value="1"/>
</dbReference>
<dbReference type="PROSITE" id="PS50043">
    <property type="entry name" value="HTH_LUXR_2"/>
    <property type="match status" value="1"/>
</dbReference>
<dbReference type="Gene3D" id="1.10.10.10">
    <property type="entry name" value="Winged helix-like DNA-binding domain superfamily/Winged helix DNA-binding domain"/>
    <property type="match status" value="1"/>
</dbReference>
<dbReference type="Proteomes" id="UP001218788">
    <property type="component" value="Unassembled WGS sequence"/>
</dbReference>
<dbReference type="InterPro" id="IPR000792">
    <property type="entry name" value="Tscrpt_reg_LuxR_C"/>
</dbReference>
<dbReference type="PROSITE" id="PS00622">
    <property type="entry name" value="HTH_LUXR_1"/>
    <property type="match status" value="1"/>
</dbReference>
<evidence type="ECO:0000313" key="6">
    <source>
        <dbReference type="Proteomes" id="UP001218788"/>
    </source>
</evidence>
<feature type="domain" description="HTH luxR-type" evidence="4">
    <location>
        <begin position="163"/>
        <end position="231"/>
    </location>
</feature>
<organism evidence="5 6">
    <name type="scientific">Alteromonas gilva</name>
    <dbReference type="NCBI Taxonomy" id="2987522"/>
    <lineage>
        <taxon>Bacteria</taxon>
        <taxon>Pseudomonadati</taxon>
        <taxon>Pseudomonadota</taxon>
        <taxon>Gammaproteobacteria</taxon>
        <taxon>Alteromonadales</taxon>
        <taxon>Alteromonadaceae</taxon>
        <taxon>Alteromonas/Salinimonas group</taxon>
        <taxon>Alteromonas</taxon>
    </lineage>
</organism>
<dbReference type="InterPro" id="IPR036388">
    <property type="entry name" value="WH-like_DNA-bd_sf"/>
</dbReference>
<dbReference type="RefSeq" id="WP_273639023.1">
    <property type="nucleotide sequence ID" value="NZ_JAQQXP010000001.1"/>
</dbReference>
<dbReference type="InterPro" id="IPR016032">
    <property type="entry name" value="Sig_transdc_resp-reg_C-effctor"/>
</dbReference>
<evidence type="ECO:0000256" key="1">
    <source>
        <dbReference type="ARBA" id="ARBA00023015"/>
    </source>
</evidence>
<dbReference type="Pfam" id="PF00196">
    <property type="entry name" value="GerE"/>
    <property type="match status" value="1"/>
</dbReference>
<evidence type="ECO:0000313" key="5">
    <source>
        <dbReference type="EMBL" id="MDC8830266.1"/>
    </source>
</evidence>
<name>A0ABT5KZS0_9ALTE</name>
<dbReference type="PANTHER" id="PTHR44688:SF16">
    <property type="entry name" value="DNA-BINDING TRANSCRIPTIONAL ACTIVATOR DEVR_DOSR"/>
    <property type="match status" value="1"/>
</dbReference>
<protein>
    <submittedName>
        <fullName evidence="5">LuxR C-terminal-related transcriptional regulator</fullName>
    </submittedName>
</protein>
<evidence type="ECO:0000259" key="4">
    <source>
        <dbReference type="PROSITE" id="PS50043"/>
    </source>
</evidence>
<keyword evidence="2" id="KW-0238">DNA-binding</keyword>